<evidence type="ECO:0000313" key="6">
    <source>
        <dbReference type="Proteomes" id="UP001242045"/>
    </source>
</evidence>
<feature type="domain" description="HTH merR-type" evidence="4">
    <location>
        <begin position="23"/>
        <end position="82"/>
    </location>
</feature>
<keyword evidence="5" id="KW-0238">DNA-binding</keyword>
<dbReference type="Proteomes" id="UP001242045">
    <property type="component" value="Unassembled WGS sequence"/>
</dbReference>
<dbReference type="GO" id="GO:0003677">
    <property type="term" value="F:DNA binding"/>
    <property type="evidence" value="ECO:0007669"/>
    <property type="project" value="UniProtKB-KW"/>
</dbReference>
<dbReference type="SUPFAM" id="SSF46955">
    <property type="entry name" value="Putative DNA-binding domain"/>
    <property type="match status" value="1"/>
</dbReference>
<evidence type="ECO:0000256" key="2">
    <source>
        <dbReference type="ARBA" id="ARBA00023163"/>
    </source>
</evidence>
<dbReference type="InterPro" id="IPR015358">
    <property type="entry name" value="Tscrpt_reg_MerR_DNA-bd"/>
</dbReference>
<dbReference type="PROSITE" id="PS50937">
    <property type="entry name" value="HTH_MERR_2"/>
    <property type="match status" value="1"/>
</dbReference>
<protein>
    <submittedName>
        <fullName evidence="5">DNA-binding transcriptional MerR regulator</fullName>
    </submittedName>
</protein>
<dbReference type="InterPro" id="IPR009061">
    <property type="entry name" value="DNA-bd_dom_put_sf"/>
</dbReference>
<feature type="coiled-coil region" evidence="3">
    <location>
        <begin position="94"/>
        <end position="124"/>
    </location>
</feature>
<evidence type="ECO:0000313" key="5">
    <source>
        <dbReference type="EMBL" id="MDP9894392.1"/>
    </source>
</evidence>
<keyword evidence="2" id="KW-0804">Transcription</keyword>
<reference evidence="5" key="1">
    <citation type="submission" date="2023-07" db="EMBL/GenBank/DDBJ databases">
        <title>Sorghum-associated microbial communities from plants grown in Nebraska, USA.</title>
        <authorList>
            <person name="Schachtman D."/>
        </authorList>
    </citation>
    <scope>NUCLEOTIDE SEQUENCE</scope>
    <source>
        <strain evidence="5">DS3754</strain>
    </source>
</reference>
<dbReference type="Pfam" id="PF09278">
    <property type="entry name" value="MerR-DNA-bind"/>
    <property type="match status" value="1"/>
</dbReference>
<accession>A0AAW8CZS3</accession>
<comment type="caution">
    <text evidence="5">The sequence shown here is derived from an EMBL/GenBank/DDBJ whole genome shotgun (WGS) entry which is preliminary data.</text>
</comment>
<evidence type="ECO:0000256" key="1">
    <source>
        <dbReference type="ARBA" id="ARBA00023015"/>
    </source>
</evidence>
<proteinExistence type="predicted"/>
<dbReference type="GO" id="GO:0006355">
    <property type="term" value="P:regulation of DNA-templated transcription"/>
    <property type="evidence" value="ECO:0007669"/>
    <property type="project" value="InterPro"/>
</dbReference>
<dbReference type="SMART" id="SM00422">
    <property type="entry name" value="HTH_MERR"/>
    <property type="match status" value="1"/>
</dbReference>
<dbReference type="Gene3D" id="1.10.1660.10">
    <property type="match status" value="1"/>
</dbReference>
<organism evidence="5 6">
    <name type="scientific">Variovorax boronicumulans</name>
    <dbReference type="NCBI Taxonomy" id="436515"/>
    <lineage>
        <taxon>Bacteria</taxon>
        <taxon>Pseudomonadati</taxon>
        <taxon>Pseudomonadota</taxon>
        <taxon>Betaproteobacteria</taxon>
        <taxon>Burkholderiales</taxon>
        <taxon>Comamonadaceae</taxon>
        <taxon>Variovorax</taxon>
    </lineage>
</organism>
<evidence type="ECO:0000259" key="4">
    <source>
        <dbReference type="PROSITE" id="PS50937"/>
    </source>
</evidence>
<keyword evidence="1" id="KW-0805">Transcription regulation</keyword>
<gene>
    <name evidence="5" type="ORF">J2W31_003516</name>
</gene>
<evidence type="ECO:0000256" key="3">
    <source>
        <dbReference type="SAM" id="Coils"/>
    </source>
</evidence>
<dbReference type="InterPro" id="IPR000551">
    <property type="entry name" value="MerR-type_HTH_dom"/>
</dbReference>
<dbReference type="EMBL" id="JAUSRD010000008">
    <property type="protein sequence ID" value="MDP9894392.1"/>
    <property type="molecule type" value="Genomic_DNA"/>
</dbReference>
<sequence>MNPCDNTPEADRHFDIEAALAHAGVSERLLHQCEARGLIDGAAHTGATPLRYTSEHISVLRFARRALALGFGMNEIAALLTLWRNEHRTSAEVKHVALSQAEALASRIEELQEMKRVLERLANLCRGDHQPACPILDELLELKGFASQWHGEAKKPPRVTASAAGCRCAPASR</sequence>
<keyword evidence="3" id="KW-0175">Coiled coil</keyword>
<name>A0AAW8CZS3_9BURK</name>
<dbReference type="AlphaFoldDB" id="A0AAW8CZS3"/>
<dbReference type="RefSeq" id="WP_307508187.1">
    <property type="nucleotide sequence ID" value="NZ_JAUSRD010000008.1"/>
</dbReference>